<feature type="domain" description="Transcription regulator PadR N-terminal" evidence="1">
    <location>
        <begin position="18"/>
        <end position="91"/>
    </location>
</feature>
<dbReference type="SUPFAM" id="SSF46785">
    <property type="entry name" value="Winged helix' DNA-binding domain"/>
    <property type="match status" value="1"/>
</dbReference>
<dbReference type="Proteomes" id="UP000198393">
    <property type="component" value="Unassembled WGS sequence"/>
</dbReference>
<gene>
    <name evidence="2" type="ORF">SAMN05421640_0087</name>
</gene>
<evidence type="ECO:0000313" key="3">
    <source>
        <dbReference type="Proteomes" id="UP000198393"/>
    </source>
</evidence>
<dbReference type="PANTHER" id="PTHR33169">
    <property type="entry name" value="PADR-FAMILY TRANSCRIPTIONAL REGULATOR"/>
    <property type="match status" value="1"/>
</dbReference>
<proteinExistence type="predicted"/>
<dbReference type="Pfam" id="PF03551">
    <property type="entry name" value="PadR"/>
    <property type="match status" value="1"/>
</dbReference>
<dbReference type="PANTHER" id="PTHR33169:SF25">
    <property type="entry name" value="DNA-BINDING PROTEIN YIZB-RELATED"/>
    <property type="match status" value="1"/>
</dbReference>
<dbReference type="InterPro" id="IPR052509">
    <property type="entry name" value="Metal_resp_DNA-bind_regulator"/>
</dbReference>
<dbReference type="InterPro" id="IPR005149">
    <property type="entry name" value="Tscrpt_reg_PadR_N"/>
</dbReference>
<accession>A0A239EE72</accession>
<protein>
    <submittedName>
        <fullName evidence="2">Transcriptional regulator, PadR family</fullName>
    </submittedName>
</protein>
<dbReference type="InterPro" id="IPR036390">
    <property type="entry name" value="WH_DNA-bd_sf"/>
</dbReference>
<dbReference type="RefSeq" id="WP_089354879.1">
    <property type="nucleotide sequence ID" value="NZ_FZPD01000001.1"/>
</dbReference>
<sequence length="110" mass="12626">MGRTNFLGEFEELILTMVLIQEEDAYGNTIVKAIKEHQNREVNLSSVHITLYRLEEKGFLESYMGGATKARGGRKKRYFKITNAGKVLLQEMKDARTNLWKLAPQLNFSS</sequence>
<dbReference type="Gene3D" id="1.10.10.10">
    <property type="entry name" value="Winged helix-like DNA-binding domain superfamily/Winged helix DNA-binding domain"/>
    <property type="match status" value="1"/>
</dbReference>
<keyword evidence="3" id="KW-1185">Reference proteome</keyword>
<evidence type="ECO:0000259" key="1">
    <source>
        <dbReference type="Pfam" id="PF03551"/>
    </source>
</evidence>
<organism evidence="2 3">
    <name type="scientific">Ekhidna lutea</name>
    <dbReference type="NCBI Taxonomy" id="447679"/>
    <lineage>
        <taxon>Bacteria</taxon>
        <taxon>Pseudomonadati</taxon>
        <taxon>Bacteroidota</taxon>
        <taxon>Cytophagia</taxon>
        <taxon>Cytophagales</taxon>
        <taxon>Reichenbachiellaceae</taxon>
        <taxon>Ekhidna</taxon>
    </lineage>
</organism>
<name>A0A239EE72_EKHLU</name>
<dbReference type="AlphaFoldDB" id="A0A239EE72"/>
<dbReference type="OrthoDB" id="982587at2"/>
<reference evidence="2 3" key="1">
    <citation type="submission" date="2017-06" db="EMBL/GenBank/DDBJ databases">
        <authorList>
            <person name="Kim H.J."/>
            <person name="Triplett B.A."/>
        </authorList>
    </citation>
    <scope>NUCLEOTIDE SEQUENCE [LARGE SCALE GENOMIC DNA]</scope>
    <source>
        <strain evidence="2 3">DSM 19307</strain>
    </source>
</reference>
<evidence type="ECO:0000313" key="2">
    <source>
        <dbReference type="EMBL" id="SNS42578.1"/>
    </source>
</evidence>
<dbReference type="InterPro" id="IPR036388">
    <property type="entry name" value="WH-like_DNA-bd_sf"/>
</dbReference>
<dbReference type="EMBL" id="FZPD01000001">
    <property type="protein sequence ID" value="SNS42578.1"/>
    <property type="molecule type" value="Genomic_DNA"/>
</dbReference>